<gene>
    <name evidence="2" type="ORF">MAR_013563</name>
</gene>
<feature type="region of interest" description="Disordered" evidence="1">
    <location>
        <begin position="82"/>
        <end position="131"/>
    </location>
</feature>
<feature type="compositionally biased region" description="Polar residues" evidence="1">
    <location>
        <begin position="83"/>
        <end position="107"/>
    </location>
</feature>
<accession>A0ABY7G3K2</accession>
<feature type="non-terminal residue" evidence="2">
    <location>
        <position position="1"/>
    </location>
</feature>
<feature type="region of interest" description="Disordered" evidence="1">
    <location>
        <begin position="16"/>
        <end position="66"/>
    </location>
</feature>
<reference evidence="2" key="1">
    <citation type="submission" date="2022-11" db="EMBL/GenBank/DDBJ databases">
        <title>Centuries of genome instability and evolution in soft-shell clam transmissible cancer (bioRxiv).</title>
        <authorList>
            <person name="Hart S.F.M."/>
            <person name="Yonemitsu M.A."/>
            <person name="Giersch R.M."/>
            <person name="Beal B.F."/>
            <person name="Arriagada G."/>
            <person name="Davis B.W."/>
            <person name="Ostrander E.A."/>
            <person name="Goff S.P."/>
            <person name="Metzger M.J."/>
        </authorList>
    </citation>
    <scope>NUCLEOTIDE SEQUENCE</scope>
    <source>
        <strain evidence="2">MELC-2E11</strain>
        <tissue evidence="2">Siphon/mantle</tissue>
    </source>
</reference>
<feature type="compositionally biased region" description="Basic and acidic residues" evidence="1">
    <location>
        <begin position="108"/>
        <end position="124"/>
    </location>
</feature>
<evidence type="ECO:0000313" key="2">
    <source>
        <dbReference type="EMBL" id="WAR27859.1"/>
    </source>
</evidence>
<dbReference type="Proteomes" id="UP001164746">
    <property type="component" value="Chromosome 15"/>
</dbReference>
<evidence type="ECO:0000256" key="1">
    <source>
        <dbReference type="SAM" id="MobiDB-lite"/>
    </source>
</evidence>
<keyword evidence="3" id="KW-1185">Reference proteome</keyword>
<feature type="compositionally biased region" description="Polar residues" evidence="1">
    <location>
        <begin position="518"/>
        <end position="527"/>
    </location>
</feature>
<evidence type="ECO:0000313" key="3">
    <source>
        <dbReference type="Proteomes" id="UP001164746"/>
    </source>
</evidence>
<protein>
    <recommendedName>
        <fullName evidence="4">Farnesoic acid O-methyl transferase domain-containing protein</fullName>
    </recommendedName>
</protein>
<proteinExistence type="predicted"/>
<feature type="region of interest" description="Disordered" evidence="1">
    <location>
        <begin position="168"/>
        <end position="195"/>
    </location>
</feature>
<dbReference type="EMBL" id="CP111026">
    <property type="protein sequence ID" value="WAR27859.1"/>
    <property type="molecule type" value="Genomic_DNA"/>
</dbReference>
<evidence type="ECO:0008006" key="4">
    <source>
        <dbReference type="Google" id="ProtNLM"/>
    </source>
</evidence>
<sequence length="545" mass="60325">FESGFCRQAVRKRGIAGYGEYRGTKNTGERKIPRKKEYRGKKNTEERRIPRNDRSGMAELARTSLPAGFGFTLETSRYRVPITESSSLEENRQSPSPRNGKVGTSSCSKHDKERKNGETSEEKSGGQSASSAIINARETCSTSTGNAQIGIKTATGNSISHVETGIYEDKDIEKNRNSGGEDTSMDQLPSIPTNTEQTTTLQGETESVHTKIVQQDTVQGQLDTNFSMDRTESADENRCFSTEMDTLTTQDCRIEYVSRPKKTDTECGDYFGASLATYRIEGDGDDLVYVNSTFVPELNHTAVLNLFHHDVPVDGKTRLTLIHPEIRNEEYKELESGFERHHKFRYTISGTALYMSIGHTGVCGINITQGGSPDPTLVWRHEKTEDAPPPYYISRKWALGAIDGQSFICLQNDRVTVVDKIDHATWFDNTINIGTDVWFGVHDIYLACGTSGKFFITKNRDDLGAKFGSHPVDGYDCVDCSNDCSRAEGNDATSESSDMEVTEVTPKGCNDSGYASPYGSQEQPTENNQCLLQSFASQNSIEIDG</sequence>
<feature type="region of interest" description="Disordered" evidence="1">
    <location>
        <begin position="488"/>
        <end position="527"/>
    </location>
</feature>
<feature type="compositionally biased region" description="Basic and acidic residues" evidence="1">
    <location>
        <begin position="40"/>
        <end position="56"/>
    </location>
</feature>
<organism evidence="2 3">
    <name type="scientific">Mya arenaria</name>
    <name type="common">Soft-shell clam</name>
    <dbReference type="NCBI Taxonomy" id="6604"/>
    <lineage>
        <taxon>Eukaryota</taxon>
        <taxon>Metazoa</taxon>
        <taxon>Spiralia</taxon>
        <taxon>Lophotrochozoa</taxon>
        <taxon>Mollusca</taxon>
        <taxon>Bivalvia</taxon>
        <taxon>Autobranchia</taxon>
        <taxon>Heteroconchia</taxon>
        <taxon>Euheterodonta</taxon>
        <taxon>Imparidentia</taxon>
        <taxon>Neoheterodontei</taxon>
        <taxon>Myida</taxon>
        <taxon>Myoidea</taxon>
        <taxon>Myidae</taxon>
        <taxon>Mya</taxon>
    </lineage>
</organism>
<name>A0ABY7G3K2_MYAAR</name>
<feature type="compositionally biased region" description="Polar residues" evidence="1">
    <location>
        <begin position="177"/>
        <end position="192"/>
    </location>
</feature>